<organism evidence="4 5">
    <name type="scientific">Novacetimonas cocois</name>
    <dbReference type="NCBI Taxonomy" id="1747507"/>
    <lineage>
        <taxon>Bacteria</taxon>
        <taxon>Pseudomonadati</taxon>
        <taxon>Pseudomonadota</taxon>
        <taxon>Alphaproteobacteria</taxon>
        <taxon>Acetobacterales</taxon>
        <taxon>Acetobacteraceae</taxon>
        <taxon>Novacetimonas</taxon>
    </lineage>
</organism>
<dbReference type="PROSITE" id="PS51318">
    <property type="entry name" value="TAT"/>
    <property type="match status" value="1"/>
</dbReference>
<evidence type="ECO:0000313" key="4">
    <source>
        <dbReference type="EMBL" id="RBM07723.1"/>
    </source>
</evidence>
<feature type="domain" description="Plastocyanin-like" evidence="2">
    <location>
        <begin position="361"/>
        <end position="458"/>
    </location>
</feature>
<dbReference type="Pfam" id="PF00394">
    <property type="entry name" value="Cu-oxidase"/>
    <property type="match status" value="1"/>
</dbReference>
<dbReference type="Pfam" id="PF07731">
    <property type="entry name" value="Cu-oxidase_2"/>
    <property type="match status" value="1"/>
</dbReference>
<dbReference type="Gene3D" id="2.60.40.420">
    <property type="entry name" value="Cupredoxins - blue copper proteins"/>
    <property type="match status" value="2"/>
</dbReference>
<dbReference type="InterPro" id="IPR006311">
    <property type="entry name" value="TAT_signal"/>
</dbReference>
<dbReference type="InterPro" id="IPR011706">
    <property type="entry name" value="Cu-oxidase_C"/>
</dbReference>
<gene>
    <name evidence="4" type="ORF">NJLHNGOC_06780</name>
</gene>
<dbReference type="GO" id="GO:0016491">
    <property type="term" value="F:oxidoreductase activity"/>
    <property type="evidence" value="ECO:0007669"/>
    <property type="project" value="UniProtKB-KW"/>
</dbReference>
<evidence type="ECO:0000313" key="5">
    <source>
        <dbReference type="Proteomes" id="UP000252680"/>
    </source>
</evidence>
<dbReference type="InterPro" id="IPR045087">
    <property type="entry name" value="Cu-oxidase_fam"/>
</dbReference>
<dbReference type="InterPro" id="IPR011707">
    <property type="entry name" value="Cu-oxidase-like_N"/>
</dbReference>
<dbReference type="PANTHER" id="PTHR11709">
    <property type="entry name" value="MULTI-COPPER OXIDASE"/>
    <property type="match status" value="1"/>
</dbReference>
<comment type="caution">
    <text evidence="4">The sequence shown here is derived from an EMBL/GenBank/DDBJ whole genome shotgun (WGS) entry which is preliminary data.</text>
</comment>
<dbReference type="Proteomes" id="UP000252680">
    <property type="component" value="Unassembled WGS sequence"/>
</dbReference>
<dbReference type="InterPro" id="IPR008972">
    <property type="entry name" value="Cupredoxin"/>
</dbReference>
<dbReference type="OrthoDB" id="9757546at2"/>
<dbReference type="Pfam" id="PF07732">
    <property type="entry name" value="Cu-oxidase_3"/>
    <property type="match status" value="1"/>
</dbReference>
<feature type="domain" description="Plastocyanin-like" evidence="3">
    <location>
        <begin position="51"/>
        <end position="167"/>
    </location>
</feature>
<evidence type="ECO:0000259" key="3">
    <source>
        <dbReference type="Pfam" id="PF07732"/>
    </source>
</evidence>
<name>A0A365YZ58_9PROT</name>
<dbReference type="AlphaFoldDB" id="A0A365YZ58"/>
<evidence type="ECO:0000259" key="1">
    <source>
        <dbReference type="Pfam" id="PF00394"/>
    </source>
</evidence>
<reference evidence="4 5" key="1">
    <citation type="submission" date="2018-05" db="EMBL/GenBank/DDBJ databases">
        <title>Komagataeibacter cocois sp. nov., for a novel cellulose- producing strain isolated from coconut milk.</title>
        <authorList>
            <person name="Liu L."/>
            <person name="Wang Y."/>
            <person name="Liu S."/>
            <person name="Bi J."/>
            <person name="Chen H."/>
            <person name="Deng J."/>
            <person name="Zhang C."/>
            <person name="Hu Q."/>
            <person name="Li C."/>
        </authorList>
    </citation>
    <scope>NUCLEOTIDE SEQUENCE [LARGE SCALE GENOMIC DNA]</scope>
    <source>
        <strain evidence="4 5">WE7</strain>
    </source>
</reference>
<keyword evidence="5" id="KW-1185">Reference proteome</keyword>
<dbReference type="EMBL" id="QEXL01000007">
    <property type="protein sequence ID" value="RBM07723.1"/>
    <property type="molecule type" value="Genomic_DNA"/>
</dbReference>
<dbReference type="GO" id="GO:0005507">
    <property type="term" value="F:copper ion binding"/>
    <property type="evidence" value="ECO:0007669"/>
    <property type="project" value="InterPro"/>
</dbReference>
<evidence type="ECO:0000259" key="2">
    <source>
        <dbReference type="Pfam" id="PF07731"/>
    </source>
</evidence>
<feature type="domain" description="Plastocyanin-like" evidence="1">
    <location>
        <begin position="205"/>
        <end position="288"/>
    </location>
</feature>
<dbReference type="SUPFAM" id="SSF49503">
    <property type="entry name" value="Cupredoxins"/>
    <property type="match status" value="3"/>
</dbReference>
<dbReference type="RefSeq" id="WP_113595686.1">
    <property type="nucleotide sequence ID" value="NZ_QEXL01000007.1"/>
</dbReference>
<accession>A0A365YZ58</accession>
<sequence length="463" mass="50456">MAVNDIPPVTRRHVLLAGGAAGLLLRPSTGRGASAPPASAARPVLLHIAPATVELAPGITRRVLAYNGQVPGPVLRLPEGQTARIRVTNGSDAPELVHWHGVDVGSIPDGAAEEGSATIAPGGTLDYSFVPTHAGTRWYHTHTMAMMDFSRALYGGQFGFLIVEPRRDPGRHDREVLLAVHHWDASLPDVPKSPEYCAMPRYRYATFNGRLMQAAEPVRVRQGERVLFRFLNASATETVSLTLPGHVFTVVALDGNPVASPAPVSVITLGVAERVDAIVHMNRPGRWVLGPTDRASLAAGLGRVIEYAGSSGSPVWTAPPASDWDYALFGGAAAPPVEDLRLDGVFPMLFERRLAPDGMEGWTINGRPFAELPPLHVRAGGRYLFRWTNLSGCAHPLHLHRHNFTVLRRGMRRIGPIEKDTVQIGRFDTIDALFTADNPGDTLFHCHHQMHMDYGFMQMIRYV</sequence>
<protein>
    <submittedName>
        <fullName evidence="4">Copper oxidase</fullName>
    </submittedName>
</protein>
<dbReference type="InterPro" id="IPR001117">
    <property type="entry name" value="Cu-oxidase_2nd"/>
</dbReference>
<proteinExistence type="predicted"/>